<reference evidence="4" key="1">
    <citation type="submission" date="2011-08" db="EMBL/GenBank/DDBJ databases">
        <authorList>
            <person name="Rombauts S."/>
        </authorList>
    </citation>
    <scope>NUCLEOTIDE SEQUENCE</scope>
    <source>
        <strain evidence="4">London</strain>
    </source>
</reference>
<dbReference type="Proteomes" id="UP000015104">
    <property type="component" value="Unassembled WGS sequence"/>
</dbReference>
<feature type="transmembrane region" description="Helical" evidence="2">
    <location>
        <begin position="64"/>
        <end position="88"/>
    </location>
</feature>
<dbReference type="HOGENOM" id="CLU_607400_0_0_1"/>
<keyword evidence="2" id="KW-1133">Transmembrane helix</keyword>
<proteinExistence type="predicted"/>
<sequence>MSYTKYEEPVLDGQLHDSYLLRWLARRSTVQKSIDLLNYLEHSGYYWLTTVRGYPQEKEIERKYYIIAGFADTVGAILIAKTVLNANISDDYTRLLLGDIFIGSSSHGIQNMVLFMLLMLAIGLRFFGFLTERTRKVIILRQFHQLREKRFDSATFMLTPRANSYMRQFFYLFGIFYKMTNALVCTCVTAWLTYVYLSNPINHTSLLISITTGFWTILTAAAYTAGAFPTVWIYVHNTMIITFTFFSLDSCHNYGQSIVKANCRVKKKAIYRFLTQQNRIYNYIYQHTVDWGKLFFYGILIVSATGNFILFAAIFIGTGSDLFDYALLVHGSVTFNSIGIINVLAAIASNKITLNRLCNYKIARRCKFNLRLSLKLLMTCERLNLNEVGFNLAGIFPLDSEHYLLYLLENAGLMLMFITNFNKSSSNQQPSIPLQTQNVTNQENPSTSW</sequence>
<evidence type="ECO:0000313" key="4">
    <source>
        <dbReference type="Proteomes" id="UP000015104"/>
    </source>
</evidence>
<name>T1KKR4_TETUR</name>
<dbReference type="EnsemblMetazoa" id="tetur13g04696.1">
    <property type="protein sequence ID" value="tetur13g04696.1"/>
    <property type="gene ID" value="tetur13g04696"/>
</dbReference>
<dbReference type="EMBL" id="CAEY01000175">
    <property type="status" value="NOT_ANNOTATED_CDS"/>
    <property type="molecule type" value="Genomic_DNA"/>
</dbReference>
<feature type="transmembrane region" description="Helical" evidence="2">
    <location>
        <begin position="108"/>
        <end position="131"/>
    </location>
</feature>
<keyword evidence="4" id="KW-1185">Reference proteome</keyword>
<evidence type="ECO:0008006" key="5">
    <source>
        <dbReference type="Google" id="ProtNLM"/>
    </source>
</evidence>
<organism evidence="3 4">
    <name type="scientific">Tetranychus urticae</name>
    <name type="common">Two-spotted spider mite</name>
    <dbReference type="NCBI Taxonomy" id="32264"/>
    <lineage>
        <taxon>Eukaryota</taxon>
        <taxon>Metazoa</taxon>
        <taxon>Ecdysozoa</taxon>
        <taxon>Arthropoda</taxon>
        <taxon>Chelicerata</taxon>
        <taxon>Arachnida</taxon>
        <taxon>Acari</taxon>
        <taxon>Acariformes</taxon>
        <taxon>Trombidiformes</taxon>
        <taxon>Prostigmata</taxon>
        <taxon>Eleutherengona</taxon>
        <taxon>Raphignathae</taxon>
        <taxon>Tetranychoidea</taxon>
        <taxon>Tetranychidae</taxon>
        <taxon>Tetranychus</taxon>
    </lineage>
</organism>
<accession>T1KKR4</accession>
<feature type="transmembrane region" description="Helical" evidence="2">
    <location>
        <begin position="169"/>
        <end position="194"/>
    </location>
</feature>
<feature type="transmembrane region" description="Helical" evidence="2">
    <location>
        <begin position="214"/>
        <end position="235"/>
    </location>
</feature>
<reference evidence="3" key="2">
    <citation type="submission" date="2015-06" db="UniProtKB">
        <authorList>
            <consortium name="EnsemblMetazoa"/>
        </authorList>
    </citation>
    <scope>IDENTIFICATION</scope>
</reference>
<dbReference type="AlphaFoldDB" id="T1KKR4"/>
<evidence type="ECO:0000313" key="3">
    <source>
        <dbReference type="EnsemblMetazoa" id="tetur13g04696.1"/>
    </source>
</evidence>
<protein>
    <recommendedName>
        <fullName evidence="5">Gustatory receptor</fullName>
    </recommendedName>
</protein>
<keyword evidence="2" id="KW-0812">Transmembrane</keyword>
<feature type="transmembrane region" description="Helical" evidence="2">
    <location>
        <begin position="322"/>
        <end position="347"/>
    </location>
</feature>
<evidence type="ECO:0000256" key="1">
    <source>
        <dbReference type="SAM" id="MobiDB-lite"/>
    </source>
</evidence>
<feature type="region of interest" description="Disordered" evidence="1">
    <location>
        <begin position="428"/>
        <end position="449"/>
    </location>
</feature>
<evidence type="ECO:0000256" key="2">
    <source>
        <dbReference type="SAM" id="Phobius"/>
    </source>
</evidence>
<feature type="transmembrane region" description="Helical" evidence="2">
    <location>
        <begin position="294"/>
        <end position="316"/>
    </location>
</feature>
<keyword evidence="2" id="KW-0472">Membrane</keyword>